<protein>
    <submittedName>
        <fullName evidence="2">Stage II sporulation protein P</fullName>
    </submittedName>
</protein>
<sequence length="398" mass="45123">MPGIFYEEGTTTPLITKLWTKIENWYPLGMYLKEHQEEEQHPVIEDESTCYEMIHANGNTIADRLLGENQSQAVTRENETARENEENDMSSQQEGEQEKNGNEEEQQERKTDENEPQTTENAGTATAQLPAWTTAVESTPKIDLSMERLSDFHYLLNNFFVVDPNTTVDGSQINASTFLGDSLTLEEDSSVPQILIYHTHSQEGFADSIEGDEATSVVGVGNYLESILRDIYGYQVIHRKDTFDLMEGQLDRSKAYNYALPVIGQVLEENPTIQVVIDLHRDGVPEGKHLVTEINGKPTAQIMYFNGLSRTVKNGNLDTLPNPYIEDNLSFSFQLSYQAARYYPQLTRCIYLKGYRYNLHVRPRSILLEVGAQTNTVEEAMNAMEPFSVILDKVLKGQ</sequence>
<keyword evidence="3" id="KW-1185">Reference proteome</keyword>
<dbReference type="EMBL" id="VUMS01000009">
    <property type="protein sequence ID" value="MST66371.1"/>
    <property type="molecule type" value="Genomic_DNA"/>
</dbReference>
<feature type="compositionally biased region" description="Polar residues" evidence="1">
    <location>
        <begin position="116"/>
        <end position="127"/>
    </location>
</feature>
<feature type="compositionally biased region" description="Basic and acidic residues" evidence="1">
    <location>
        <begin position="96"/>
        <end position="113"/>
    </location>
</feature>
<evidence type="ECO:0000256" key="1">
    <source>
        <dbReference type="SAM" id="MobiDB-lite"/>
    </source>
</evidence>
<dbReference type="AlphaFoldDB" id="A0A7X2P2U1"/>
<comment type="caution">
    <text evidence="2">The sequence shown here is derived from an EMBL/GenBank/DDBJ whole genome shotgun (WGS) entry which is preliminary data.</text>
</comment>
<name>A0A7X2P2U1_9FIRM</name>
<gene>
    <name evidence="2" type="ORF">FYJ57_06420</name>
</gene>
<dbReference type="InterPro" id="IPR010897">
    <property type="entry name" value="Spore_II_P"/>
</dbReference>
<evidence type="ECO:0000313" key="3">
    <source>
        <dbReference type="Proteomes" id="UP000440513"/>
    </source>
</evidence>
<evidence type="ECO:0000313" key="2">
    <source>
        <dbReference type="EMBL" id="MST66371.1"/>
    </source>
</evidence>
<proteinExistence type="predicted"/>
<accession>A0A7X2P2U1</accession>
<organism evidence="2 3">
    <name type="scientific">Oliverpabstia intestinalis</name>
    <dbReference type="NCBI Taxonomy" id="2606633"/>
    <lineage>
        <taxon>Bacteria</taxon>
        <taxon>Bacillati</taxon>
        <taxon>Bacillota</taxon>
        <taxon>Clostridia</taxon>
        <taxon>Lachnospirales</taxon>
        <taxon>Lachnospiraceae</taxon>
        <taxon>Oliverpabstia</taxon>
    </lineage>
</organism>
<dbReference type="Pfam" id="PF07454">
    <property type="entry name" value="SpoIIP"/>
    <property type="match status" value="1"/>
</dbReference>
<reference evidence="2 3" key="1">
    <citation type="submission" date="2019-08" db="EMBL/GenBank/DDBJ databases">
        <title>In-depth cultivation of the pig gut microbiome towards novel bacterial diversity and tailored functional studies.</title>
        <authorList>
            <person name="Wylensek D."/>
            <person name="Hitch T.C.A."/>
            <person name="Clavel T."/>
        </authorList>
    </citation>
    <scope>NUCLEOTIDE SEQUENCE [LARGE SCALE GENOMIC DNA]</scope>
    <source>
        <strain evidence="2 3">BSM-380-WT-5A</strain>
    </source>
</reference>
<feature type="region of interest" description="Disordered" evidence="1">
    <location>
        <begin position="72"/>
        <end position="132"/>
    </location>
</feature>
<dbReference type="Proteomes" id="UP000440513">
    <property type="component" value="Unassembled WGS sequence"/>
</dbReference>